<evidence type="ECO:0000256" key="3">
    <source>
        <dbReference type="ARBA" id="ARBA00023163"/>
    </source>
</evidence>
<evidence type="ECO:0000256" key="1">
    <source>
        <dbReference type="ARBA" id="ARBA00023015"/>
    </source>
</evidence>
<dbReference type="PROSITE" id="PS50977">
    <property type="entry name" value="HTH_TETR_2"/>
    <property type="match status" value="1"/>
</dbReference>
<dbReference type="Gene3D" id="1.10.357.10">
    <property type="entry name" value="Tetracycline Repressor, domain 2"/>
    <property type="match status" value="1"/>
</dbReference>
<keyword evidence="3" id="KW-0804">Transcription</keyword>
<gene>
    <name evidence="6" type="ORF">LG943_19090</name>
</gene>
<dbReference type="InterPro" id="IPR001647">
    <property type="entry name" value="HTH_TetR"/>
</dbReference>
<evidence type="ECO:0000256" key="2">
    <source>
        <dbReference type="ARBA" id="ARBA00023125"/>
    </source>
</evidence>
<dbReference type="Proteomes" id="UP001140076">
    <property type="component" value="Unassembled WGS sequence"/>
</dbReference>
<reference evidence="6" key="1">
    <citation type="submission" date="2021-10" db="EMBL/GenBank/DDBJ databases">
        <title>Streptomonospora sp. nov., isolated from mangrove soil.</title>
        <authorList>
            <person name="Chen X."/>
            <person name="Ge X."/>
            <person name="Liu W."/>
        </authorList>
    </citation>
    <scope>NUCLEOTIDE SEQUENCE</scope>
    <source>
        <strain evidence="6">S1-112</strain>
    </source>
</reference>
<dbReference type="InterPro" id="IPR050109">
    <property type="entry name" value="HTH-type_TetR-like_transc_reg"/>
</dbReference>
<protein>
    <submittedName>
        <fullName evidence="6">TetR family transcriptional regulator</fullName>
    </submittedName>
</protein>
<accession>A0A9X3NT68</accession>
<dbReference type="SUPFAM" id="SSF46689">
    <property type="entry name" value="Homeodomain-like"/>
    <property type="match status" value="1"/>
</dbReference>
<dbReference type="PROSITE" id="PS01081">
    <property type="entry name" value="HTH_TETR_1"/>
    <property type="match status" value="1"/>
</dbReference>
<dbReference type="GO" id="GO:0003700">
    <property type="term" value="F:DNA-binding transcription factor activity"/>
    <property type="evidence" value="ECO:0007669"/>
    <property type="project" value="TreeGrafter"/>
</dbReference>
<dbReference type="AlphaFoldDB" id="A0A9X3NT68"/>
<sequence>MEARQPAPASLHARKRQKARAAIIAAAYDLFAERGFDAVTVTEIAERAEVGRTTFFRYFGDKQEVLFGDDAGTVEAVTARLRETAARAAPIGDSLGTALACVRAAVVPDPAEWTGDPARAALLDRLLRQNPDLKARHLLKQHLQAEHLVTALTDSGATRPTAVLATQVMIACLHTAMEVAEDPGEFPAAVDRALRQVGVLRGTPED</sequence>
<evidence type="ECO:0000259" key="5">
    <source>
        <dbReference type="PROSITE" id="PS50977"/>
    </source>
</evidence>
<dbReference type="InterPro" id="IPR009057">
    <property type="entry name" value="Homeodomain-like_sf"/>
</dbReference>
<keyword evidence="1" id="KW-0805">Transcription regulation</keyword>
<evidence type="ECO:0000313" key="7">
    <source>
        <dbReference type="Proteomes" id="UP001140076"/>
    </source>
</evidence>
<dbReference type="PANTHER" id="PTHR30055">
    <property type="entry name" value="HTH-TYPE TRANSCRIPTIONAL REGULATOR RUTR"/>
    <property type="match status" value="1"/>
</dbReference>
<comment type="caution">
    <text evidence="6">The sequence shown here is derived from an EMBL/GenBank/DDBJ whole genome shotgun (WGS) entry which is preliminary data.</text>
</comment>
<dbReference type="EMBL" id="JAJAQC010000035">
    <property type="protein sequence ID" value="MDA0566405.1"/>
    <property type="molecule type" value="Genomic_DNA"/>
</dbReference>
<organism evidence="6 7">
    <name type="scientific">Streptomonospora mangrovi</name>
    <dbReference type="NCBI Taxonomy" id="2883123"/>
    <lineage>
        <taxon>Bacteria</taxon>
        <taxon>Bacillati</taxon>
        <taxon>Actinomycetota</taxon>
        <taxon>Actinomycetes</taxon>
        <taxon>Streptosporangiales</taxon>
        <taxon>Nocardiopsidaceae</taxon>
        <taxon>Streptomonospora</taxon>
    </lineage>
</organism>
<evidence type="ECO:0000256" key="4">
    <source>
        <dbReference type="PROSITE-ProRule" id="PRU00335"/>
    </source>
</evidence>
<dbReference type="Pfam" id="PF00440">
    <property type="entry name" value="TetR_N"/>
    <property type="match status" value="1"/>
</dbReference>
<proteinExistence type="predicted"/>
<name>A0A9X3NT68_9ACTN</name>
<keyword evidence="7" id="KW-1185">Reference proteome</keyword>
<evidence type="ECO:0000313" key="6">
    <source>
        <dbReference type="EMBL" id="MDA0566405.1"/>
    </source>
</evidence>
<dbReference type="InterPro" id="IPR023772">
    <property type="entry name" value="DNA-bd_HTH_TetR-type_CS"/>
</dbReference>
<dbReference type="GO" id="GO:0000976">
    <property type="term" value="F:transcription cis-regulatory region binding"/>
    <property type="evidence" value="ECO:0007669"/>
    <property type="project" value="TreeGrafter"/>
</dbReference>
<dbReference type="PRINTS" id="PR00455">
    <property type="entry name" value="HTHTETR"/>
</dbReference>
<feature type="DNA-binding region" description="H-T-H motif" evidence="4">
    <location>
        <begin position="40"/>
        <end position="59"/>
    </location>
</feature>
<dbReference type="PANTHER" id="PTHR30055:SF234">
    <property type="entry name" value="HTH-TYPE TRANSCRIPTIONAL REGULATOR BETI"/>
    <property type="match status" value="1"/>
</dbReference>
<dbReference type="RefSeq" id="WP_270073659.1">
    <property type="nucleotide sequence ID" value="NZ_JAJAQC010000035.1"/>
</dbReference>
<keyword evidence="2 4" id="KW-0238">DNA-binding</keyword>
<feature type="domain" description="HTH tetR-type" evidence="5">
    <location>
        <begin position="17"/>
        <end position="77"/>
    </location>
</feature>